<organism evidence="7 8">
    <name type="scientific">Anaerobacillus arseniciselenatis</name>
    <dbReference type="NCBI Taxonomy" id="85682"/>
    <lineage>
        <taxon>Bacteria</taxon>
        <taxon>Bacillati</taxon>
        <taxon>Bacillota</taxon>
        <taxon>Bacilli</taxon>
        <taxon>Bacillales</taxon>
        <taxon>Bacillaceae</taxon>
        <taxon>Anaerobacillus</taxon>
    </lineage>
</organism>
<evidence type="ECO:0000313" key="8">
    <source>
        <dbReference type="Proteomes" id="UP000180098"/>
    </source>
</evidence>
<dbReference type="NCBIfam" id="TIGR00031">
    <property type="entry name" value="UDP-GALP_mutase"/>
    <property type="match status" value="1"/>
</dbReference>
<protein>
    <submittedName>
        <fullName evidence="7">UDP-galactopyranose mutase</fullName>
    </submittedName>
</protein>
<evidence type="ECO:0000256" key="2">
    <source>
        <dbReference type="ARBA" id="ARBA00009321"/>
    </source>
</evidence>
<comment type="similarity">
    <text evidence="2">Belongs to the UDP-galactopyranose/dTDP-fucopyranose mutase family.</text>
</comment>
<evidence type="ECO:0000259" key="6">
    <source>
        <dbReference type="Pfam" id="PF03275"/>
    </source>
</evidence>
<dbReference type="AlphaFoldDB" id="A0A1S2LE27"/>
<dbReference type="SUPFAM" id="SSF51971">
    <property type="entry name" value="Nucleotide-binding domain"/>
    <property type="match status" value="1"/>
</dbReference>
<keyword evidence="4" id="KW-0274">FAD</keyword>
<dbReference type="Pfam" id="PF13450">
    <property type="entry name" value="NAD_binding_8"/>
    <property type="match status" value="1"/>
</dbReference>
<keyword evidence="3" id="KW-0285">Flavoprotein</keyword>
<feature type="domain" description="UDP-galactopyranose mutase C-terminal" evidence="6">
    <location>
        <begin position="147"/>
        <end position="343"/>
    </location>
</feature>
<gene>
    <name evidence="7" type="ORF">BKP35_13160</name>
</gene>
<keyword evidence="8" id="KW-1185">Reference proteome</keyword>
<keyword evidence="5" id="KW-0413">Isomerase</keyword>
<dbReference type="InterPro" id="IPR015899">
    <property type="entry name" value="UDP-GalPyranose_mutase_C"/>
</dbReference>
<dbReference type="PANTHER" id="PTHR21197:SF0">
    <property type="entry name" value="UDP-GALACTOPYRANOSE MUTASE"/>
    <property type="match status" value="1"/>
</dbReference>
<dbReference type="GO" id="GO:0008767">
    <property type="term" value="F:UDP-galactopyranose mutase activity"/>
    <property type="evidence" value="ECO:0007669"/>
    <property type="project" value="InterPro"/>
</dbReference>
<evidence type="ECO:0000256" key="4">
    <source>
        <dbReference type="ARBA" id="ARBA00022827"/>
    </source>
</evidence>
<evidence type="ECO:0000313" key="7">
    <source>
        <dbReference type="EMBL" id="OIJ10772.1"/>
    </source>
</evidence>
<dbReference type="InterPro" id="IPR004379">
    <property type="entry name" value="UDP-GALP_mutase"/>
</dbReference>
<evidence type="ECO:0000256" key="1">
    <source>
        <dbReference type="ARBA" id="ARBA00001974"/>
    </source>
</evidence>
<comment type="caution">
    <text evidence="7">The sequence shown here is derived from an EMBL/GenBank/DDBJ whole genome shotgun (WGS) entry which is preliminary data.</text>
</comment>
<dbReference type="EMBL" id="MLQQ01000038">
    <property type="protein sequence ID" value="OIJ10772.1"/>
    <property type="molecule type" value="Genomic_DNA"/>
</dbReference>
<sequence length="364" mass="43444">MVDFLIVGAGFSGCVLAHQIATKLNRKVLIIEKRSHIGGNAYDYYDDHGILIHKYGPHIFHTNSKKVFDFLSKFTEWSYYQHEVLAHVDGRKVPIPINLDTIKELYGLQLSENEMQEFYQSVREPIHNITNSEEVILSKVGLELYNKFYKNYTKKQWDLWPSELDASVCARIPVRTNRDRRYFSDKYQVMPKHGYTKMFLKMIDHPNIGILLQTDYQQIQQIIPHKYVIYTGPIDYFFNYKYGKLPYRSLNFHFETKDQERWQDAAVINYPNDYDYTRVTEFKYLTSQSHQKTTIVYEYPTNNGDPYYPIPKKDNMELYQMYKQEAEKLKNVWFLGRLGTYKYYNMDQVVAQALTLFERELQNL</sequence>
<accession>A0A1S2LE27</accession>
<dbReference type="GO" id="GO:0005829">
    <property type="term" value="C:cytosol"/>
    <property type="evidence" value="ECO:0007669"/>
    <property type="project" value="TreeGrafter"/>
</dbReference>
<dbReference type="OrthoDB" id="9769600at2"/>
<reference evidence="7 8" key="1">
    <citation type="submission" date="2016-10" db="EMBL/GenBank/DDBJ databases">
        <title>Draft genome sequences of four alkaliphilic bacteria belonging to the Anaerobacillus genus.</title>
        <authorList>
            <person name="Bassil N.M."/>
            <person name="Lloyd J.R."/>
        </authorList>
    </citation>
    <scope>NUCLEOTIDE SEQUENCE [LARGE SCALE GENOMIC DNA]</scope>
    <source>
        <strain evidence="7 8">DSM 15340</strain>
    </source>
</reference>
<dbReference type="Gene3D" id="3.40.50.720">
    <property type="entry name" value="NAD(P)-binding Rossmann-like Domain"/>
    <property type="match status" value="3"/>
</dbReference>
<evidence type="ECO:0000256" key="5">
    <source>
        <dbReference type="ARBA" id="ARBA00023235"/>
    </source>
</evidence>
<evidence type="ECO:0000256" key="3">
    <source>
        <dbReference type="ARBA" id="ARBA00022630"/>
    </source>
</evidence>
<dbReference type="Pfam" id="PF03275">
    <property type="entry name" value="GLF"/>
    <property type="match status" value="1"/>
</dbReference>
<proteinExistence type="inferred from homology"/>
<dbReference type="PANTHER" id="PTHR21197">
    <property type="entry name" value="UDP-GALACTOPYRANOSE MUTASE"/>
    <property type="match status" value="1"/>
</dbReference>
<dbReference type="RefSeq" id="WP_071313827.1">
    <property type="nucleotide sequence ID" value="NZ_MLQQ01000038.1"/>
</dbReference>
<name>A0A1S2LE27_9BACI</name>
<dbReference type="SUPFAM" id="SSF54373">
    <property type="entry name" value="FAD-linked reductases, C-terminal domain"/>
    <property type="match status" value="1"/>
</dbReference>
<dbReference type="Proteomes" id="UP000180098">
    <property type="component" value="Unassembled WGS sequence"/>
</dbReference>
<dbReference type="GO" id="GO:0050660">
    <property type="term" value="F:flavin adenine dinucleotide binding"/>
    <property type="evidence" value="ECO:0007669"/>
    <property type="project" value="TreeGrafter"/>
</dbReference>
<comment type="cofactor">
    <cofactor evidence="1">
        <name>FAD</name>
        <dbReference type="ChEBI" id="CHEBI:57692"/>
    </cofactor>
</comment>